<dbReference type="Gene3D" id="1.20.970.10">
    <property type="entry name" value="Transferase, Pyrimidine Nucleoside Phosphorylase, Chain C"/>
    <property type="match status" value="1"/>
</dbReference>
<dbReference type="SUPFAM" id="SSF47648">
    <property type="entry name" value="Nucleoside phosphorylase/phosphoribosyltransferase N-terminal domain"/>
    <property type="match status" value="1"/>
</dbReference>
<evidence type="ECO:0000256" key="2">
    <source>
        <dbReference type="ARBA" id="ARBA00022679"/>
    </source>
</evidence>
<dbReference type="InterPro" id="IPR036320">
    <property type="entry name" value="Glycosyl_Trfase_fam3_N_dom_sf"/>
</dbReference>
<dbReference type="InterPro" id="IPR017459">
    <property type="entry name" value="Glycosyl_Trfase_fam3_N_dom"/>
</dbReference>
<sequence>MAIAGYIKEIGRGANGARALSAEAAETLMAAVLDGEVSDLELGAFVLAMRVKGETLDELIGFLAAAESRLQPIHSDRPVVVIPTYNGARRLPNLTPLLAMALAQEGANVLVHGPGSDPTRVTTAAIFRDLGMPTAQNEGDVHAFWARHEPAYVSTAMLSPALQRLLDVRWTVGLRNSGHTIAKMLNPCTGTRVLRLASYTHPEFGALMGAWAQRQRVDTMLLRGTEGEAVADPRRQPRMETWIAGQLRTEWSVPAHEGVVTELPVLPREIDPATTALYIQSVLSGEKPAPAPLTRQMQCILGALEELDSAQHPREAAGAGA</sequence>
<dbReference type="NCBIfam" id="NF006005">
    <property type="entry name" value="PRK08136.1"/>
    <property type="match status" value="1"/>
</dbReference>
<keyword evidence="5" id="KW-1185">Reference proteome</keyword>
<evidence type="ECO:0000259" key="3">
    <source>
        <dbReference type="Pfam" id="PF02885"/>
    </source>
</evidence>
<proteinExistence type="predicted"/>
<keyword evidence="2" id="KW-0808">Transferase</keyword>
<name>A0ABS1DTH2_RUBGE</name>
<dbReference type="InterPro" id="IPR035902">
    <property type="entry name" value="Nuc_phospho_transferase"/>
</dbReference>
<keyword evidence="4" id="KW-0238">DNA-binding</keyword>
<organism evidence="4 5">
    <name type="scientific">Rubrivivax gelatinosus</name>
    <name type="common">Rhodocyclus gelatinosus</name>
    <name type="synonym">Rhodopseudomonas gelatinosa</name>
    <dbReference type="NCBI Taxonomy" id="28068"/>
    <lineage>
        <taxon>Bacteria</taxon>
        <taxon>Pseudomonadati</taxon>
        <taxon>Pseudomonadota</taxon>
        <taxon>Betaproteobacteria</taxon>
        <taxon>Burkholderiales</taxon>
        <taxon>Sphaerotilaceae</taxon>
        <taxon>Rubrivivax</taxon>
    </lineage>
</organism>
<protein>
    <submittedName>
        <fullName evidence="4">DNA-binding protein YbiB</fullName>
    </submittedName>
</protein>
<accession>A0ABS1DTH2</accession>
<dbReference type="EMBL" id="NRRU01000024">
    <property type="protein sequence ID" value="MBK1712793.1"/>
    <property type="molecule type" value="Genomic_DNA"/>
</dbReference>
<evidence type="ECO:0000313" key="5">
    <source>
        <dbReference type="Proteomes" id="UP001041814"/>
    </source>
</evidence>
<dbReference type="GO" id="GO:0003677">
    <property type="term" value="F:DNA binding"/>
    <property type="evidence" value="ECO:0007669"/>
    <property type="project" value="UniProtKB-KW"/>
</dbReference>
<dbReference type="Pfam" id="PF02885">
    <property type="entry name" value="Glycos_trans_3N"/>
    <property type="match status" value="1"/>
</dbReference>
<dbReference type="Gene3D" id="3.40.1030.10">
    <property type="entry name" value="Nucleoside phosphorylase/phosphoribosyltransferase catalytic domain"/>
    <property type="match status" value="1"/>
</dbReference>
<dbReference type="InterPro" id="IPR005940">
    <property type="entry name" value="Anthranilate_Pribosyl_Tfrase"/>
</dbReference>
<evidence type="ECO:0000313" key="4">
    <source>
        <dbReference type="EMBL" id="MBK1712793.1"/>
    </source>
</evidence>
<comment type="caution">
    <text evidence="4">The sequence shown here is derived from an EMBL/GenBank/DDBJ whole genome shotgun (WGS) entry which is preliminary data.</text>
</comment>
<dbReference type="SUPFAM" id="SSF52418">
    <property type="entry name" value="Nucleoside phosphorylase/phosphoribosyltransferase catalytic domain"/>
    <property type="match status" value="1"/>
</dbReference>
<dbReference type="RefSeq" id="WP_200229049.1">
    <property type="nucleotide sequence ID" value="NZ_NRRT01000028.1"/>
</dbReference>
<dbReference type="Proteomes" id="UP001041814">
    <property type="component" value="Unassembled WGS sequence"/>
</dbReference>
<gene>
    <name evidence="4" type="ORF">CKO43_08375</name>
</gene>
<feature type="domain" description="Glycosyl transferase family 3 N-terminal" evidence="3">
    <location>
        <begin position="6"/>
        <end position="65"/>
    </location>
</feature>
<evidence type="ECO:0000256" key="1">
    <source>
        <dbReference type="ARBA" id="ARBA00022676"/>
    </source>
</evidence>
<reference evidence="4" key="2">
    <citation type="journal article" date="2020" name="Microorganisms">
        <title>Osmotic Adaptation and Compatible Solute Biosynthesis of Phototrophic Bacteria as Revealed from Genome Analyses.</title>
        <authorList>
            <person name="Imhoff J.F."/>
            <person name="Rahn T."/>
            <person name="Kunzel S."/>
            <person name="Keller A."/>
            <person name="Neulinger S.C."/>
        </authorList>
    </citation>
    <scope>NUCLEOTIDE SEQUENCE</scope>
    <source>
        <strain evidence="4">IM 151</strain>
    </source>
</reference>
<keyword evidence="1" id="KW-0328">Glycosyltransferase</keyword>
<dbReference type="PANTHER" id="PTHR43285:SF4">
    <property type="entry name" value="TRANSFERASE"/>
    <property type="match status" value="1"/>
</dbReference>
<dbReference type="PANTHER" id="PTHR43285">
    <property type="entry name" value="ANTHRANILATE PHOSPHORIBOSYLTRANSFERASE"/>
    <property type="match status" value="1"/>
</dbReference>
<reference evidence="4" key="1">
    <citation type="submission" date="2017-08" db="EMBL/GenBank/DDBJ databases">
        <authorList>
            <person name="Imhoff J.F."/>
            <person name="Rahn T."/>
            <person name="Kuenzel S."/>
            <person name="Neulinger S.C."/>
        </authorList>
    </citation>
    <scope>NUCLEOTIDE SEQUENCE</scope>
    <source>
        <strain evidence="4">IM 151</strain>
    </source>
</reference>